<reference evidence="2 3" key="1">
    <citation type="submission" date="2024-01" db="EMBL/GenBank/DDBJ databases">
        <title>The complete chloroplast genome sequence of Lithospermum erythrorhizon: insights into the phylogenetic relationship among Boraginaceae species and the maternal lineages of purple gromwells.</title>
        <authorList>
            <person name="Okada T."/>
            <person name="Watanabe K."/>
        </authorList>
    </citation>
    <scope>NUCLEOTIDE SEQUENCE [LARGE SCALE GENOMIC DNA]</scope>
</reference>
<dbReference type="Proteomes" id="UP001454036">
    <property type="component" value="Unassembled WGS sequence"/>
</dbReference>
<dbReference type="GO" id="GO:0003676">
    <property type="term" value="F:nucleic acid binding"/>
    <property type="evidence" value="ECO:0007669"/>
    <property type="project" value="InterPro"/>
</dbReference>
<organism evidence="2 3">
    <name type="scientific">Lithospermum erythrorhizon</name>
    <name type="common">Purple gromwell</name>
    <name type="synonym">Lithospermum officinale var. erythrorhizon</name>
    <dbReference type="NCBI Taxonomy" id="34254"/>
    <lineage>
        <taxon>Eukaryota</taxon>
        <taxon>Viridiplantae</taxon>
        <taxon>Streptophyta</taxon>
        <taxon>Embryophyta</taxon>
        <taxon>Tracheophyta</taxon>
        <taxon>Spermatophyta</taxon>
        <taxon>Magnoliopsida</taxon>
        <taxon>eudicotyledons</taxon>
        <taxon>Gunneridae</taxon>
        <taxon>Pentapetalae</taxon>
        <taxon>asterids</taxon>
        <taxon>lamiids</taxon>
        <taxon>Boraginales</taxon>
        <taxon>Boraginaceae</taxon>
        <taxon>Boraginoideae</taxon>
        <taxon>Lithospermeae</taxon>
        <taxon>Lithospermum</taxon>
    </lineage>
</organism>
<accession>A0AAV3PFW3</accession>
<comment type="caution">
    <text evidence="2">The sequence shown here is derived from an EMBL/GenBank/DDBJ whole genome shotgun (WGS) entry which is preliminary data.</text>
</comment>
<sequence length="94" mass="10358">MNNCHPQGRDALNLNNLPARQNKDAPTNVQGLINIGSGRTLPEVGSPHFKEFFTRFAVPRVLVTNNGTQFIAGKIENLCTELDIDHKIASVTYP</sequence>
<gene>
    <name evidence="2" type="ORF">LIER_37003</name>
</gene>
<proteinExistence type="predicted"/>
<protein>
    <recommendedName>
        <fullName evidence="4">Integrase catalytic domain-containing protein</fullName>
    </recommendedName>
</protein>
<dbReference type="InterPro" id="IPR036397">
    <property type="entry name" value="RNaseH_sf"/>
</dbReference>
<feature type="compositionally biased region" description="Polar residues" evidence="1">
    <location>
        <begin position="13"/>
        <end position="25"/>
    </location>
</feature>
<evidence type="ECO:0000313" key="2">
    <source>
        <dbReference type="EMBL" id="GAA0149822.1"/>
    </source>
</evidence>
<evidence type="ECO:0000256" key="1">
    <source>
        <dbReference type="SAM" id="MobiDB-lite"/>
    </source>
</evidence>
<dbReference type="Gene3D" id="3.30.420.10">
    <property type="entry name" value="Ribonuclease H-like superfamily/Ribonuclease H"/>
    <property type="match status" value="1"/>
</dbReference>
<keyword evidence="3" id="KW-1185">Reference proteome</keyword>
<name>A0AAV3PFW3_LITER</name>
<dbReference type="InterPro" id="IPR012337">
    <property type="entry name" value="RNaseH-like_sf"/>
</dbReference>
<dbReference type="SUPFAM" id="SSF53098">
    <property type="entry name" value="Ribonuclease H-like"/>
    <property type="match status" value="1"/>
</dbReference>
<dbReference type="AlphaFoldDB" id="A0AAV3PFW3"/>
<dbReference type="EMBL" id="BAABME010017372">
    <property type="protein sequence ID" value="GAA0149822.1"/>
    <property type="molecule type" value="Genomic_DNA"/>
</dbReference>
<evidence type="ECO:0008006" key="4">
    <source>
        <dbReference type="Google" id="ProtNLM"/>
    </source>
</evidence>
<feature type="region of interest" description="Disordered" evidence="1">
    <location>
        <begin position="1"/>
        <end position="25"/>
    </location>
</feature>
<evidence type="ECO:0000313" key="3">
    <source>
        <dbReference type="Proteomes" id="UP001454036"/>
    </source>
</evidence>